<dbReference type="AlphaFoldDB" id="A0A1T4YG50"/>
<dbReference type="InterPro" id="IPR038735">
    <property type="entry name" value="MSMEG_1276-like_NTP-PPase_dom"/>
</dbReference>
<dbReference type="SUPFAM" id="SSF101386">
    <property type="entry name" value="all-alpha NTP pyrophosphatases"/>
    <property type="match status" value="1"/>
</dbReference>
<dbReference type="EMBL" id="FUYG01000009">
    <property type="protein sequence ID" value="SKB00756.1"/>
    <property type="molecule type" value="Genomic_DNA"/>
</dbReference>
<name>A0A1T4YG50_9MICO</name>
<dbReference type="CDD" id="cd11532">
    <property type="entry name" value="NTP-PPase_COG4997"/>
    <property type="match status" value="1"/>
</dbReference>
<sequence length="104" mass="11689">MGKLIRDRVPEIVRELGHHIEVRELTPDEYAAALREKLVEEAREAERAGDRAALVEELADLAEVALALARHEGITEAEIQQQRADKSHSHGSFDGRLFSTSYRS</sequence>
<reference evidence="3" key="1">
    <citation type="submission" date="2017-02" db="EMBL/GenBank/DDBJ databases">
        <authorList>
            <person name="Varghese N."/>
            <person name="Submissions S."/>
        </authorList>
    </citation>
    <scope>NUCLEOTIDE SEQUENCE [LARGE SCALE GENOMIC DNA]</scope>
    <source>
        <strain evidence="3">VKM Ac-2052</strain>
    </source>
</reference>
<feature type="compositionally biased region" description="Basic and acidic residues" evidence="1">
    <location>
        <begin position="83"/>
        <end position="93"/>
    </location>
</feature>
<proteinExistence type="predicted"/>
<dbReference type="RefSeq" id="WP_078715132.1">
    <property type="nucleotide sequence ID" value="NZ_FUYG01000009.1"/>
</dbReference>
<protein>
    <submittedName>
        <fullName evidence="2">Predicted house-cleaning noncanonical NTP pyrophosphatase, all-alpha NTP-PPase (MazG) superfamily</fullName>
    </submittedName>
</protein>
<dbReference type="InterPro" id="IPR021130">
    <property type="entry name" value="PRib-ATP_PPHydrolase-like"/>
</dbReference>
<evidence type="ECO:0000256" key="1">
    <source>
        <dbReference type="SAM" id="MobiDB-lite"/>
    </source>
</evidence>
<evidence type="ECO:0000313" key="2">
    <source>
        <dbReference type="EMBL" id="SKB00756.1"/>
    </source>
</evidence>
<dbReference type="Pfam" id="PF01503">
    <property type="entry name" value="PRA-PH"/>
    <property type="match status" value="1"/>
</dbReference>
<dbReference type="Proteomes" id="UP000189735">
    <property type="component" value="Unassembled WGS sequence"/>
</dbReference>
<organism evidence="2 3">
    <name type="scientific">Agreia bicolorata</name>
    <dbReference type="NCBI Taxonomy" id="110935"/>
    <lineage>
        <taxon>Bacteria</taxon>
        <taxon>Bacillati</taxon>
        <taxon>Actinomycetota</taxon>
        <taxon>Actinomycetes</taxon>
        <taxon>Micrococcales</taxon>
        <taxon>Microbacteriaceae</taxon>
        <taxon>Agreia</taxon>
    </lineage>
</organism>
<feature type="region of interest" description="Disordered" evidence="1">
    <location>
        <begin position="78"/>
        <end position="104"/>
    </location>
</feature>
<accession>A0A1T4YG50</accession>
<gene>
    <name evidence="2" type="ORF">SAMN06295879_3065</name>
</gene>
<evidence type="ECO:0000313" key="3">
    <source>
        <dbReference type="Proteomes" id="UP000189735"/>
    </source>
</evidence>